<reference evidence="3" key="1">
    <citation type="journal article" date="2020" name="Nat. Commun.">
        <title>Genome assembly of wild tea tree DASZ reveals pedigree and selection history of tea varieties.</title>
        <authorList>
            <person name="Zhang W."/>
            <person name="Zhang Y."/>
            <person name="Qiu H."/>
            <person name="Guo Y."/>
            <person name="Wan H."/>
            <person name="Zhang X."/>
            <person name="Scossa F."/>
            <person name="Alseekh S."/>
            <person name="Zhang Q."/>
            <person name="Wang P."/>
            <person name="Xu L."/>
            <person name="Schmidt M.H."/>
            <person name="Jia X."/>
            <person name="Li D."/>
            <person name="Zhu A."/>
            <person name="Guo F."/>
            <person name="Chen W."/>
            <person name="Ni D."/>
            <person name="Usadel B."/>
            <person name="Fernie A.R."/>
            <person name="Wen W."/>
        </authorList>
    </citation>
    <scope>NUCLEOTIDE SEQUENCE [LARGE SCALE GENOMIC DNA]</scope>
    <source>
        <strain evidence="3">cv. G240</strain>
    </source>
</reference>
<evidence type="ECO:0000256" key="1">
    <source>
        <dbReference type="SAM" id="Phobius"/>
    </source>
</evidence>
<organism evidence="2 3">
    <name type="scientific">Camellia sinensis</name>
    <name type="common">Tea plant</name>
    <name type="synonym">Thea sinensis</name>
    <dbReference type="NCBI Taxonomy" id="4442"/>
    <lineage>
        <taxon>Eukaryota</taxon>
        <taxon>Viridiplantae</taxon>
        <taxon>Streptophyta</taxon>
        <taxon>Embryophyta</taxon>
        <taxon>Tracheophyta</taxon>
        <taxon>Spermatophyta</taxon>
        <taxon>Magnoliopsida</taxon>
        <taxon>eudicotyledons</taxon>
        <taxon>Gunneridae</taxon>
        <taxon>Pentapetalae</taxon>
        <taxon>asterids</taxon>
        <taxon>Ericales</taxon>
        <taxon>Theaceae</taxon>
        <taxon>Camellia</taxon>
    </lineage>
</organism>
<keyword evidence="1" id="KW-1133">Transmembrane helix</keyword>
<keyword evidence="3" id="KW-1185">Reference proteome</keyword>
<feature type="transmembrane region" description="Helical" evidence="1">
    <location>
        <begin position="20"/>
        <end position="44"/>
    </location>
</feature>
<protein>
    <submittedName>
        <fullName evidence="2">Uncharacterized protein</fullName>
    </submittedName>
</protein>
<evidence type="ECO:0000313" key="3">
    <source>
        <dbReference type="Proteomes" id="UP000593564"/>
    </source>
</evidence>
<proteinExistence type="predicted"/>
<dbReference type="AlphaFoldDB" id="A0A7J7GA32"/>
<accession>A0A7J7GA32</accession>
<keyword evidence="1" id="KW-0812">Transmembrane</keyword>
<evidence type="ECO:0000313" key="2">
    <source>
        <dbReference type="EMBL" id="KAF5937633.1"/>
    </source>
</evidence>
<dbReference type="EMBL" id="JACBKZ010000012">
    <property type="protein sequence ID" value="KAF5937633.1"/>
    <property type="molecule type" value="Genomic_DNA"/>
</dbReference>
<dbReference type="Proteomes" id="UP000593564">
    <property type="component" value="Unassembled WGS sequence"/>
</dbReference>
<comment type="caution">
    <text evidence="2">The sequence shown here is derived from an EMBL/GenBank/DDBJ whole genome shotgun (WGS) entry which is preliminary data.</text>
</comment>
<name>A0A7J7GA32_CAMSI</name>
<sequence>MDTFAKTAANANSFYKIGVYLIYFMLDGIYFRHFNNSVIVAFHLPLMRKDTR</sequence>
<reference evidence="2 3" key="2">
    <citation type="submission" date="2020-07" db="EMBL/GenBank/DDBJ databases">
        <title>Genome assembly of wild tea tree DASZ reveals pedigree and selection history of tea varieties.</title>
        <authorList>
            <person name="Zhang W."/>
        </authorList>
    </citation>
    <scope>NUCLEOTIDE SEQUENCE [LARGE SCALE GENOMIC DNA]</scope>
    <source>
        <strain evidence="3">cv. G240</strain>
        <tissue evidence="2">Leaf</tissue>
    </source>
</reference>
<gene>
    <name evidence="2" type="ORF">HYC85_025139</name>
</gene>
<keyword evidence="1" id="KW-0472">Membrane</keyword>